<proteinExistence type="predicted"/>
<sequence length="142" mass="15647">MNTTSSNFICLLNYVLQVDNFDVKNKAETSKPDGGGTSVCRGGQKRNGCEPSEIELETFRVMEFSAIDSVSHLGPTELISKIDDAIAGSSRNVVTPIRTSLHLMLAPRSMLNNILMKCTLSRAHYAFEEMSSPYCVIFLHGK</sequence>
<comment type="caution">
    <text evidence="2">The sequence shown here is derived from an EMBL/GenBank/DDBJ whole genome shotgun (WGS) entry which is preliminary data.</text>
</comment>
<reference evidence="2 3" key="1">
    <citation type="submission" date="2023-03" db="EMBL/GenBank/DDBJ databases">
        <title>WGS of Gossypium arboreum.</title>
        <authorList>
            <person name="Yu D."/>
        </authorList>
    </citation>
    <scope>NUCLEOTIDE SEQUENCE [LARGE SCALE GENOMIC DNA]</scope>
    <source>
        <tissue evidence="2">Leaf</tissue>
    </source>
</reference>
<evidence type="ECO:0000256" key="1">
    <source>
        <dbReference type="SAM" id="MobiDB-lite"/>
    </source>
</evidence>
<keyword evidence="3" id="KW-1185">Reference proteome</keyword>
<feature type="region of interest" description="Disordered" evidence="1">
    <location>
        <begin position="26"/>
        <end position="46"/>
    </location>
</feature>
<organism evidence="2 3">
    <name type="scientific">Gossypium arboreum</name>
    <name type="common">Tree cotton</name>
    <name type="synonym">Gossypium nanking</name>
    <dbReference type="NCBI Taxonomy" id="29729"/>
    <lineage>
        <taxon>Eukaryota</taxon>
        <taxon>Viridiplantae</taxon>
        <taxon>Streptophyta</taxon>
        <taxon>Embryophyta</taxon>
        <taxon>Tracheophyta</taxon>
        <taxon>Spermatophyta</taxon>
        <taxon>Magnoliopsida</taxon>
        <taxon>eudicotyledons</taxon>
        <taxon>Gunneridae</taxon>
        <taxon>Pentapetalae</taxon>
        <taxon>rosids</taxon>
        <taxon>malvids</taxon>
        <taxon>Malvales</taxon>
        <taxon>Malvaceae</taxon>
        <taxon>Malvoideae</taxon>
        <taxon>Gossypium</taxon>
    </lineage>
</organism>
<dbReference type="EMBL" id="JARKNE010000001">
    <property type="protein sequence ID" value="KAK5846619.1"/>
    <property type="molecule type" value="Genomic_DNA"/>
</dbReference>
<name>A0ABR0R617_GOSAR</name>
<dbReference type="Proteomes" id="UP001358586">
    <property type="component" value="Chromosome 1"/>
</dbReference>
<protein>
    <submittedName>
        <fullName evidence="2">Uncharacterized protein</fullName>
    </submittedName>
</protein>
<gene>
    <name evidence="2" type="ORF">PVK06_002913</name>
</gene>
<evidence type="ECO:0000313" key="3">
    <source>
        <dbReference type="Proteomes" id="UP001358586"/>
    </source>
</evidence>
<evidence type="ECO:0000313" key="2">
    <source>
        <dbReference type="EMBL" id="KAK5846619.1"/>
    </source>
</evidence>
<accession>A0ABR0R617</accession>